<evidence type="ECO:0000313" key="1">
    <source>
        <dbReference type="EMBL" id="KAH9311368.1"/>
    </source>
</evidence>
<evidence type="ECO:0000313" key="2">
    <source>
        <dbReference type="Proteomes" id="UP000824469"/>
    </source>
</evidence>
<name>A0AA38FY74_TAXCH</name>
<protein>
    <submittedName>
        <fullName evidence="1">Uncharacterized protein</fullName>
    </submittedName>
</protein>
<comment type="caution">
    <text evidence="1">The sequence shown here is derived from an EMBL/GenBank/DDBJ whole genome shotgun (WGS) entry which is preliminary data.</text>
</comment>
<dbReference type="Proteomes" id="UP000824469">
    <property type="component" value="Unassembled WGS sequence"/>
</dbReference>
<dbReference type="AlphaFoldDB" id="A0AA38FY74"/>
<reference evidence="1 2" key="1">
    <citation type="journal article" date="2021" name="Nat. Plants">
        <title>The Taxus genome provides insights into paclitaxel biosynthesis.</title>
        <authorList>
            <person name="Xiong X."/>
            <person name="Gou J."/>
            <person name="Liao Q."/>
            <person name="Li Y."/>
            <person name="Zhou Q."/>
            <person name="Bi G."/>
            <person name="Li C."/>
            <person name="Du R."/>
            <person name="Wang X."/>
            <person name="Sun T."/>
            <person name="Guo L."/>
            <person name="Liang H."/>
            <person name="Lu P."/>
            <person name="Wu Y."/>
            <person name="Zhang Z."/>
            <person name="Ro D.K."/>
            <person name="Shang Y."/>
            <person name="Huang S."/>
            <person name="Yan J."/>
        </authorList>
    </citation>
    <scope>NUCLEOTIDE SEQUENCE [LARGE SCALE GENOMIC DNA]</scope>
    <source>
        <strain evidence="1">Ta-2019</strain>
    </source>
</reference>
<sequence length="83" mass="9516">IRLNPNGKKCFFINAQQLEVYYQLRGDKVDTLELTQSLAIEIEDDLIIVGKFKKTSFKGKSQETPNDLEDVLTKLDNDVLDLK</sequence>
<feature type="non-terminal residue" evidence="1">
    <location>
        <position position="83"/>
    </location>
</feature>
<accession>A0AA38FY74</accession>
<dbReference type="EMBL" id="JAHRHJ020000006">
    <property type="protein sequence ID" value="KAH9311368.1"/>
    <property type="molecule type" value="Genomic_DNA"/>
</dbReference>
<organism evidence="1 2">
    <name type="scientific">Taxus chinensis</name>
    <name type="common">Chinese yew</name>
    <name type="synonym">Taxus wallichiana var. chinensis</name>
    <dbReference type="NCBI Taxonomy" id="29808"/>
    <lineage>
        <taxon>Eukaryota</taxon>
        <taxon>Viridiplantae</taxon>
        <taxon>Streptophyta</taxon>
        <taxon>Embryophyta</taxon>
        <taxon>Tracheophyta</taxon>
        <taxon>Spermatophyta</taxon>
        <taxon>Pinopsida</taxon>
        <taxon>Pinidae</taxon>
        <taxon>Conifers II</taxon>
        <taxon>Cupressales</taxon>
        <taxon>Taxaceae</taxon>
        <taxon>Taxus</taxon>
    </lineage>
</organism>
<keyword evidence="2" id="KW-1185">Reference proteome</keyword>
<feature type="non-terminal residue" evidence="1">
    <location>
        <position position="1"/>
    </location>
</feature>
<proteinExistence type="predicted"/>
<gene>
    <name evidence="1" type="ORF">KI387_026403</name>
</gene>